<accession>A0A1W1UFC1</accession>
<dbReference type="OrthoDB" id="9885019at2"/>
<sequence length="165" mass="17977">MKKLLLAVLLLPAFSARTQSLSRPPAPLEVAPPAGQEASTPFPLANVIVVHTSDSARTAYLKLAQLLRAQGYQLEKTDQAHGLITTHYHRTAYHRGVKASLQFTIRPQGAGAIIEERAIGQVISASSRFPVECRGTAKMPIASAWAEMWRMASCYPAGSLAYKRH</sequence>
<protein>
    <submittedName>
        <fullName evidence="2">Uncharacterized protein</fullName>
    </submittedName>
</protein>
<evidence type="ECO:0000313" key="3">
    <source>
        <dbReference type="Proteomes" id="UP000192266"/>
    </source>
</evidence>
<evidence type="ECO:0000313" key="2">
    <source>
        <dbReference type="EMBL" id="SMB79787.1"/>
    </source>
</evidence>
<evidence type="ECO:0000256" key="1">
    <source>
        <dbReference type="SAM" id="SignalP"/>
    </source>
</evidence>
<dbReference type="AlphaFoldDB" id="A0A1W1UFC1"/>
<reference evidence="2 3" key="1">
    <citation type="submission" date="2017-04" db="EMBL/GenBank/DDBJ databases">
        <authorList>
            <person name="Afonso C.L."/>
            <person name="Miller P.J."/>
            <person name="Scott M.A."/>
            <person name="Spackman E."/>
            <person name="Goraichik I."/>
            <person name="Dimitrov K.M."/>
            <person name="Suarez D.L."/>
            <person name="Swayne D.E."/>
        </authorList>
    </citation>
    <scope>NUCLEOTIDE SEQUENCE [LARGE SCALE GENOMIC DNA]</scope>
    <source>
        <strain evidence="2 3">DSM 11622</strain>
    </source>
</reference>
<keyword evidence="3" id="KW-1185">Reference proteome</keyword>
<gene>
    <name evidence="2" type="ORF">SAMN00120144_4221</name>
</gene>
<keyword evidence="1" id="KW-0732">Signal</keyword>
<dbReference type="Proteomes" id="UP000192266">
    <property type="component" value="Unassembled WGS sequence"/>
</dbReference>
<dbReference type="EMBL" id="FWWW01000011">
    <property type="protein sequence ID" value="SMB79787.1"/>
    <property type="molecule type" value="Genomic_DNA"/>
</dbReference>
<name>A0A1W1UFC1_9BACT</name>
<feature type="signal peptide" evidence="1">
    <location>
        <begin position="1"/>
        <end position="18"/>
    </location>
</feature>
<organism evidence="2 3">
    <name type="scientific">Hymenobacter roseosalivarius DSM 11622</name>
    <dbReference type="NCBI Taxonomy" id="645990"/>
    <lineage>
        <taxon>Bacteria</taxon>
        <taxon>Pseudomonadati</taxon>
        <taxon>Bacteroidota</taxon>
        <taxon>Cytophagia</taxon>
        <taxon>Cytophagales</taxon>
        <taxon>Hymenobacteraceae</taxon>
        <taxon>Hymenobacter</taxon>
    </lineage>
</organism>
<feature type="chain" id="PRO_5012212968" evidence="1">
    <location>
        <begin position="19"/>
        <end position="165"/>
    </location>
</feature>
<proteinExistence type="predicted"/>
<dbReference type="RefSeq" id="WP_084443135.1">
    <property type="nucleotide sequence ID" value="NZ_FWWW01000011.1"/>
</dbReference>